<organism evidence="3 4">
    <name type="scientific">Coptis chinensis</name>
    <dbReference type="NCBI Taxonomy" id="261450"/>
    <lineage>
        <taxon>Eukaryota</taxon>
        <taxon>Viridiplantae</taxon>
        <taxon>Streptophyta</taxon>
        <taxon>Embryophyta</taxon>
        <taxon>Tracheophyta</taxon>
        <taxon>Spermatophyta</taxon>
        <taxon>Magnoliopsida</taxon>
        <taxon>Ranunculales</taxon>
        <taxon>Ranunculaceae</taxon>
        <taxon>Coptidoideae</taxon>
        <taxon>Coptis</taxon>
    </lineage>
</organism>
<keyword evidence="4" id="KW-1185">Reference proteome</keyword>
<protein>
    <recommendedName>
        <fullName evidence="2">Response regulatory domain-containing protein</fullName>
    </recommendedName>
</protein>
<dbReference type="GO" id="GO:0000160">
    <property type="term" value="P:phosphorelay signal transduction system"/>
    <property type="evidence" value="ECO:0007669"/>
    <property type="project" value="InterPro"/>
</dbReference>
<feature type="domain" description="Response regulatory" evidence="2">
    <location>
        <begin position="34"/>
        <end position="150"/>
    </location>
</feature>
<dbReference type="InterPro" id="IPR011006">
    <property type="entry name" value="CheY-like_superfamily"/>
</dbReference>
<dbReference type="InterPro" id="IPR001789">
    <property type="entry name" value="Sig_transdc_resp-reg_receiver"/>
</dbReference>
<dbReference type="EMBL" id="JADFTS010000004">
    <property type="protein sequence ID" value="KAF9607890.1"/>
    <property type="molecule type" value="Genomic_DNA"/>
</dbReference>
<dbReference type="PROSITE" id="PS50110">
    <property type="entry name" value="RESPONSE_REGULATORY"/>
    <property type="match status" value="1"/>
</dbReference>
<evidence type="ECO:0000313" key="3">
    <source>
        <dbReference type="EMBL" id="KAF9607890.1"/>
    </source>
</evidence>
<dbReference type="Proteomes" id="UP000631114">
    <property type="component" value="Unassembled WGS sequence"/>
</dbReference>
<dbReference type="Gene3D" id="3.40.50.2300">
    <property type="match status" value="1"/>
</dbReference>
<evidence type="ECO:0000313" key="4">
    <source>
        <dbReference type="Proteomes" id="UP000631114"/>
    </source>
</evidence>
<dbReference type="SUPFAM" id="SSF52172">
    <property type="entry name" value="CheY-like"/>
    <property type="match status" value="1"/>
</dbReference>
<dbReference type="InterPro" id="IPR052048">
    <property type="entry name" value="ST_Response_Regulator"/>
</dbReference>
<name>A0A835HXC8_9MAGN</name>
<dbReference type="CDD" id="cd17546">
    <property type="entry name" value="REC_hyHK_CKI1_RcsC-like"/>
    <property type="match status" value="1"/>
</dbReference>
<dbReference type="SMART" id="SM00448">
    <property type="entry name" value="REC"/>
    <property type="match status" value="1"/>
</dbReference>
<sequence>MSDVLDYYKGIIDEAELSKERAAVDGLKLKNKLSVLIVDDCPLTRASYRRLLIRLGINNFQEAKTGREAVDLCQSGEIFDLILMDLVMPVMKGPQATKMLRQMGVSSVIFGVTATSRGPETEAFMDSGLNDWIEKPLTLLALVDILRDVDNLER</sequence>
<proteinExistence type="predicted"/>
<dbReference type="OrthoDB" id="21225at2759"/>
<comment type="caution">
    <text evidence="3">The sequence shown here is derived from an EMBL/GenBank/DDBJ whole genome shotgun (WGS) entry which is preliminary data.</text>
</comment>
<dbReference type="PANTHER" id="PTHR43228">
    <property type="entry name" value="TWO-COMPONENT RESPONSE REGULATOR"/>
    <property type="match status" value="1"/>
</dbReference>
<dbReference type="PANTHER" id="PTHR43228:SF1">
    <property type="entry name" value="TWO-COMPONENT RESPONSE REGULATOR ARR22"/>
    <property type="match status" value="1"/>
</dbReference>
<accession>A0A835HXC8</accession>
<dbReference type="AlphaFoldDB" id="A0A835HXC8"/>
<feature type="modified residue" description="4-aspartylphosphate" evidence="1">
    <location>
        <position position="85"/>
    </location>
</feature>
<evidence type="ECO:0000259" key="2">
    <source>
        <dbReference type="PROSITE" id="PS50110"/>
    </source>
</evidence>
<dbReference type="Pfam" id="PF00072">
    <property type="entry name" value="Response_reg"/>
    <property type="match status" value="1"/>
</dbReference>
<reference evidence="3 4" key="1">
    <citation type="submission" date="2020-10" db="EMBL/GenBank/DDBJ databases">
        <title>The Coptis chinensis genome and diversification of protoberbering-type alkaloids.</title>
        <authorList>
            <person name="Wang B."/>
            <person name="Shu S."/>
            <person name="Song C."/>
            <person name="Liu Y."/>
        </authorList>
    </citation>
    <scope>NUCLEOTIDE SEQUENCE [LARGE SCALE GENOMIC DNA]</scope>
    <source>
        <strain evidence="3">HL-2020</strain>
        <tissue evidence="3">Leaf</tissue>
    </source>
</reference>
<evidence type="ECO:0000256" key="1">
    <source>
        <dbReference type="PROSITE-ProRule" id="PRU00169"/>
    </source>
</evidence>
<keyword evidence="1" id="KW-0597">Phosphoprotein</keyword>
<gene>
    <name evidence="3" type="ORF">IFM89_003594</name>
</gene>